<evidence type="ECO:0000313" key="2">
    <source>
        <dbReference type="EMBL" id="KNG93786.1"/>
    </source>
</evidence>
<gene>
    <name evidence="2" type="ORF">ATO11_11465</name>
</gene>
<dbReference type="InterPro" id="IPR045584">
    <property type="entry name" value="Pilin-like"/>
</dbReference>
<feature type="transmembrane region" description="Helical" evidence="1">
    <location>
        <begin position="12"/>
        <end position="35"/>
    </location>
</feature>
<organism evidence="2 3">
    <name type="scientific">Pseudaestuariivita atlantica</name>
    <dbReference type="NCBI Taxonomy" id="1317121"/>
    <lineage>
        <taxon>Bacteria</taxon>
        <taxon>Pseudomonadati</taxon>
        <taxon>Pseudomonadota</taxon>
        <taxon>Alphaproteobacteria</taxon>
        <taxon>Rhodobacterales</taxon>
        <taxon>Paracoccaceae</taxon>
        <taxon>Pseudaestuariivita</taxon>
    </lineage>
</organism>
<dbReference type="InterPro" id="IPR012902">
    <property type="entry name" value="N_methyl_site"/>
</dbReference>
<dbReference type="RefSeq" id="WP_050530989.1">
    <property type="nucleotide sequence ID" value="NZ_AQQZ01000004.1"/>
</dbReference>
<dbReference type="EMBL" id="AQQZ01000004">
    <property type="protein sequence ID" value="KNG93786.1"/>
    <property type="molecule type" value="Genomic_DNA"/>
</dbReference>
<dbReference type="OrthoDB" id="7867191at2"/>
<sequence length="126" mass="13399">MSPSDRIRLSRSAGISLLEMLVVLGILGAIMAIAITNLRPPPSRLTLEGRAADLLREAAILRGTAIELGQTMSLQVPGCDAADHAVQFFADGTARGADACLIERGRVVRLRVKPVLGRLTIVEDAE</sequence>
<evidence type="ECO:0000256" key="1">
    <source>
        <dbReference type="SAM" id="Phobius"/>
    </source>
</evidence>
<keyword evidence="1" id="KW-0812">Transmembrane</keyword>
<proteinExistence type="predicted"/>
<name>A0A0L1JPW9_9RHOB</name>
<keyword evidence="1" id="KW-1133">Transmembrane helix</keyword>
<dbReference type="Proteomes" id="UP000036938">
    <property type="component" value="Unassembled WGS sequence"/>
</dbReference>
<dbReference type="AlphaFoldDB" id="A0A0L1JPW9"/>
<accession>A0A0L1JPW9</accession>
<comment type="caution">
    <text evidence="2">The sequence shown here is derived from an EMBL/GenBank/DDBJ whole genome shotgun (WGS) entry which is preliminary data.</text>
</comment>
<reference evidence="2 3" key="1">
    <citation type="journal article" date="2015" name="Int. J. Syst. Evol. Microbiol.">
        <title>Aestuariivita atlantica sp. nov., isolated from deep sea sediment of the Atlantic Ocean.</title>
        <authorList>
            <person name="Li G."/>
            <person name="Lai Q."/>
            <person name="Du Y."/>
            <person name="Liu X."/>
            <person name="Sun F."/>
            <person name="Shao Z."/>
        </authorList>
    </citation>
    <scope>NUCLEOTIDE SEQUENCE [LARGE SCALE GENOMIC DNA]</scope>
    <source>
        <strain evidence="2 3">22II-S11-z3</strain>
    </source>
</reference>
<dbReference type="SUPFAM" id="SSF54523">
    <property type="entry name" value="Pili subunits"/>
    <property type="match status" value="1"/>
</dbReference>
<keyword evidence="3" id="KW-1185">Reference proteome</keyword>
<dbReference type="STRING" id="1317121.ATO11_11465"/>
<evidence type="ECO:0000313" key="3">
    <source>
        <dbReference type="Proteomes" id="UP000036938"/>
    </source>
</evidence>
<evidence type="ECO:0008006" key="4">
    <source>
        <dbReference type="Google" id="ProtNLM"/>
    </source>
</evidence>
<protein>
    <recommendedName>
        <fullName evidence="4">General secretion pathway protein GspH</fullName>
    </recommendedName>
</protein>
<keyword evidence="1" id="KW-0472">Membrane</keyword>
<dbReference type="PROSITE" id="PS00409">
    <property type="entry name" value="PROKAR_NTER_METHYL"/>
    <property type="match status" value="1"/>
</dbReference>